<proteinExistence type="predicted"/>
<name>A0ACD3AS02_9AGAR</name>
<accession>A0ACD3AS02</accession>
<dbReference type="EMBL" id="ML208353">
    <property type="protein sequence ID" value="TFK68397.1"/>
    <property type="molecule type" value="Genomic_DNA"/>
</dbReference>
<keyword evidence="2" id="KW-1185">Reference proteome</keyword>
<sequence>MFVGYYYLMRNCKCWRAIGAGRQRIEKLRTRQRQIISAEGPFSSSFHRRGLASTFPTRYLLCRFNYHPLFFYRRGLACALSRTSPPMQSAVQISFSSIQTLFNTPQSQARFHLRNLQVDSFGTPQDRVLFPPIDLHPDIPQYLDIRLPTAFHLSTLAFIFSQGRYARITIALVLHLRGLWQSCLITLPILDRILWSNGSLSNARRSTLS</sequence>
<evidence type="ECO:0000313" key="2">
    <source>
        <dbReference type="Proteomes" id="UP000308600"/>
    </source>
</evidence>
<gene>
    <name evidence="1" type="ORF">BDN72DRAFT_682696</name>
</gene>
<dbReference type="Proteomes" id="UP000308600">
    <property type="component" value="Unassembled WGS sequence"/>
</dbReference>
<protein>
    <submittedName>
        <fullName evidence="1">Uncharacterized protein</fullName>
    </submittedName>
</protein>
<reference evidence="1 2" key="1">
    <citation type="journal article" date="2019" name="Nat. Ecol. Evol.">
        <title>Megaphylogeny resolves global patterns of mushroom evolution.</title>
        <authorList>
            <person name="Varga T."/>
            <person name="Krizsan K."/>
            <person name="Foldi C."/>
            <person name="Dima B."/>
            <person name="Sanchez-Garcia M."/>
            <person name="Sanchez-Ramirez S."/>
            <person name="Szollosi G.J."/>
            <person name="Szarkandi J.G."/>
            <person name="Papp V."/>
            <person name="Albert L."/>
            <person name="Andreopoulos W."/>
            <person name="Angelini C."/>
            <person name="Antonin V."/>
            <person name="Barry K.W."/>
            <person name="Bougher N.L."/>
            <person name="Buchanan P."/>
            <person name="Buyck B."/>
            <person name="Bense V."/>
            <person name="Catcheside P."/>
            <person name="Chovatia M."/>
            <person name="Cooper J."/>
            <person name="Damon W."/>
            <person name="Desjardin D."/>
            <person name="Finy P."/>
            <person name="Geml J."/>
            <person name="Haridas S."/>
            <person name="Hughes K."/>
            <person name="Justo A."/>
            <person name="Karasinski D."/>
            <person name="Kautmanova I."/>
            <person name="Kiss B."/>
            <person name="Kocsube S."/>
            <person name="Kotiranta H."/>
            <person name="LaButti K.M."/>
            <person name="Lechner B.E."/>
            <person name="Liimatainen K."/>
            <person name="Lipzen A."/>
            <person name="Lukacs Z."/>
            <person name="Mihaltcheva S."/>
            <person name="Morgado L.N."/>
            <person name="Niskanen T."/>
            <person name="Noordeloos M.E."/>
            <person name="Ohm R.A."/>
            <person name="Ortiz-Santana B."/>
            <person name="Ovrebo C."/>
            <person name="Racz N."/>
            <person name="Riley R."/>
            <person name="Savchenko A."/>
            <person name="Shiryaev A."/>
            <person name="Soop K."/>
            <person name="Spirin V."/>
            <person name="Szebenyi C."/>
            <person name="Tomsovsky M."/>
            <person name="Tulloss R.E."/>
            <person name="Uehling J."/>
            <person name="Grigoriev I.V."/>
            <person name="Vagvolgyi C."/>
            <person name="Papp T."/>
            <person name="Martin F.M."/>
            <person name="Miettinen O."/>
            <person name="Hibbett D.S."/>
            <person name="Nagy L.G."/>
        </authorList>
    </citation>
    <scope>NUCLEOTIDE SEQUENCE [LARGE SCALE GENOMIC DNA]</scope>
    <source>
        <strain evidence="1 2">NL-1719</strain>
    </source>
</reference>
<organism evidence="1 2">
    <name type="scientific">Pluteus cervinus</name>
    <dbReference type="NCBI Taxonomy" id="181527"/>
    <lineage>
        <taxon>Eukaryota</taxon>
        <taxon>Fungi</taxon>
        <taxon>Dikarya</taxon>
        <taxon>Basidiomycota</taxon>
        <taxon>Agaricomycotina</taxon>
        <taxon>Agaricomycetes</taxon>
        <taxon>Agaricomycetidae</taxon>
        <taxon>Agaricales</taxon>
        <taxon>Pluteineae</taxon>
        <taxon>Pluteaceae</taxon>
        <taxon>Pluteus</taxon>
    </lineage>
</organism>
<evidence type="ECO:0000313" key="1">
    <source>
        <dbReference type="EMBL" id="TFK68397.1"/>
    </source>
</evidence>